<evidence type="ECO:0000256" key="3">
    <source>
        <dbReference type="SAM" id="MobiDB-lite"/>
    </source>
</evidence>
<feature type="compositionally biased region" description="Polar residues" evidence="3">
    <location>
        <begin position="430"/>
        <end position="442"/>
    </location>
</feature>
<dbReference type="InterPro" id="IPR002068">
    <property type="entry name" value="A-crystallin/Hsp20_dom"/>
</dbReference>
<comment type="similarity">
    <text evidence="1 2">Belongs to the small heat shock protein (HSP20) family.</text>
</comment>
<feature type="compositionally biased region" description="Basic and acidic residues" evidence="3">
    <location>
        <begin position="520"/>
        <end position="554"/>
    </location>
</feature>
<accession>A0A7J0F839</accession>
<gene>
    <name evidence="5" type="ORF">Acr_10g0001480</name>
</gene>
<proteinExistence type="inferred from homology"/>
<organism evidence="5 6">
    <name type="scientific">Actinidia rufa</name>
    <dbReference type="NCBI Taxonomy" id="165716"/>
    <lineage>
        <taxon>Eukaryota</taxon>
        <taxon>Viridiplantae</taxon>
        <taxon>Streptophyta</taxon>
        <taxon>Embryophyta</taxon>
        <taxon>Tracheophyta</taxon>
        <taxon>Spermatophyta</taxon>
        <taxon>Magnoliopsida</taxon>
        <taxon>eudicotyledons</taxon>
        <taxon>Gunneridae</taxon>
        <taxon>Pentapetalae</taxon>
        <taxon>asterids</taxon>
        <taxon>Ericales</taxon>
        <taxon>Actinidiaceae</taxon>
        <taxon>Actinidia</taxon>
    </lineage>
</organism>
<dbReference type="Proteomes" id="UP000585474">
    <property type="component" value="Unassembled WGS sequence"/>
</dbReference>
<comment type="caution">
    <text evidence="5">The sequence shown here is derived from an EMBL/GenBank/DDBJ whole genome shotgun (WGS) entry which is preliminary data.</text>
</comment>
<dbReference type="Gene3D" id="2.60.40.790">
    <property type="match status" value="1"/>
</dbReference>
<dbReference type="EMBL" id="BJWL01000010">
    <property type="protein sequence ID" value="GFY94763.1"/>
    <property type="molecule type" value="Genomic_DNA"/>
</dbReference>
<dbReference type="OrthoDB" id="1431247at2759"/>
<feature type="compositionally biased region" description="Basic and acidic residues" evidence="3">
    <location>
        <begin position="122"/>
        <end position="151"/>
    </location>
</feature>
<feature type="compositionally biased region" description="Polar residues" evidence="3">
    <location>
        <begin position="372"/>
        <end position="384"/>
    </location>
</feature>
<feature type="compositionally biased region" description="Polar residues" evidence="3">
    <location>
        <begin position="297"/>
        <end position="306"/>
    </location>
</feature>
<feature type="compositionally biased region" description="Polar residues" evidence="3">
    <location>
        <begin position="450"/>
        <end position="512"/>
    </location>
</feature>
<evidence type="ECO:0000259" key="4">
    <source>
        <dbReference type="PROSITE" id="PS01031"/>
    </source>
</evidence>
<evidence type="ECO:0000256" key="1">
    <source>
        <dbReference type="PROSITE-ProRule" id="PRU00285"/>
    </source>
</evidence>
<name>A0A7J0F839_9ERIC</name>
<reference evidence="5 6" key="1">
    <citation type="submission" date="2019-07" db="EMBL/GenBank/DDBJ databases">
        <title>De Novo Assembly of kiwifruit Actinidia rufa.</title>
        <authorList>
            <person name="Sugita-Konishi S."/>
            <person name="Sato K."/>
            <person name="Mori E."/>
            <person name="Abe Y."/>
            <person name="Kisaki G."/>
            <person name="Hamano K."/>
            <person name="Suezawa K."/>
            <person name="Otani M."/>
            <person name="Fukuda T."/>
            <person name="Manabe T."/>
            <person name="Gomi K."/>
            <person name="Tabuchi M."/>
            <person name="Akimitsu K."/>
            <person name="Kataoka I."/>
        </authorList>
    </citation>
    <scope>NUCLEOTIDE SEQUENCE [LARGE SCALE GENOMIC DNA]</scope>
    <source>
        <strain evidence="6">cv. Fuchu</strain>
    </source>
</reference>
<dbReference type="SUPFAM" id="SSF49764">
    <property type="entry name" value="HSP20-like chaperones"/>
    <property type="match status" value="1"/>
</dbReference>
<evidence type="ECO:0000313" key="6">
    <source>
        <dbReference type="Proteomes" id="UP000585474"/>
    </source>
</evidence>
<keyword evidence="6" id="KW-1185">Reference proteome</keyword>
<feature type="compositionally biased region" description="Basic and acidic residues" evidence="3">
    <location>
        <begin position="416"/>
        <end position="428"/>
    </location>
</feature>
<feature type="domain" description="SHSP" evidence="4">
    <location>
        <begin position="1"/>
        <end position="81"/>
    </location>
</feature>
<dbReference type="AlphaFoldDB" id="A0A7J0F839"/>
<feature type="compositionally biased region" description="Polar residues" evidence="3">
    <location>
        <begin position="210"/>
        <end position="232"/>
    </location>
</feature>
<feature type="region of interest" description="Disordered" evidence="3">
    <location>
        <begin position="416"/>
        <end position="554"/>
    </location>
</feature>
<dbReference type="InterPro" id="IPR008978">
    <property type="entry name" value="HSP20-like_chaperone"/>
</dbReference>
<feature type="compositionally biased region" description="Polar residues" evidence="3">
    <location>
        <begin position="154"/>
        <end position="178"/>
    </location>
</feature>
<evidence type="ECO:0000313" key="5">
    <source>
        <dbReference type="EMBL" id="GFY94763.1"/>
    </source>
</evidence>
<evidence type="ECO:0000256" key="2">
    <source>
        <dbReference type="RuleBase" id="RU003616"/>
    </source>
</evidence>
<protein>
    <recommendedName>
        <fullName evidence="4">SHSP domain-containing protein</fullName>
    </recommendedName>
</protein>
<dbReference type="PROSITE" id="PS01031">
    <property type="entry name" value="SHSP"/>
    <property type="match status" value="1"/>
</dbReference>
<sequence>MPGFKREQIKVSTEGTATMRIRGESAIGFNKWSRFQEVYRIPENCSMRGIHDKFEGGTLTITMPKKTSVAQVGKRESSKTTDAAPRTQETSSDASPQEIPRVTADPKSKGDFPPKTISTIGEGKHETDGKGLEEPTSRKATAEPKSQKGRSETPPVSTSSTNAATVVQKTTSTIGDAKQQTDGKGLEEPTTQKATAEPKSQKGRSKTPPVLTSSTNAATVVQKTTSTTGEAKQQTDGKGLEEPTTQKTAAEPKSQKGHGETPPIPTSSTNTATVVQKTTSTIGVSKQQTDGKGLEELTTQKTTAEPKSQKGRSETPQVSTSSTNAATVVQKTTSTIGEAKQQTDGKGLEEPTTQKTAAEPKSQKGRGETPAIPTSSTNAATRNPSPKRVEVKLLRYQLQVPMLQRLFKQKTISTIDEAKQQTDGKGLEEPTSQKAVAETMSQKGRGETPLVQTSSTNAATDVQKTTSTIGEAKNQNNGKGLEEPTSQKAAAETTSQNGRGETPSIQTSSTNAAKVVQETIETKERSEGKEKPIESKMPEISSKEKEKGKESIEP</sequence>
<feature type="compositionally biased region" description="Polar residues" evidence="3">
    <location>
        <begin position="266"/>
        <end position="290"/>
    </location>
</feature>
<dbReference type="Pfam" id="PF00011">
    <property type="entry name" value="HSP20"/>
    <property type="match status" value="1"/>
</dbReference>
<feature type="compositionally biased region" description="Polar residues" evidence="3">
    <location>
        <begin position="314"/>
        <end position="340"/>
    </location>
</feature>
<feature type="region of interest" description="Disordered" evidence="3">
    <location>
        <begin position="64"/>
        <end position="387"/>
    </location>
</feature>